<evidence type="ECO:0000256" key="1">
    <source>
        <dbReference type="ARBA" id="ARBA00009995"/>
    </source>
</evidence>
<dbReference type="CDD" id="cd03784">
    <property type="entry name" value="GT1_Gtf-like"/>
    <property type="match status" value="1"/>
</dbReference>
<dbReference type="Pfam" id="PF00201">
    <property type="entry name" value="UDPGT"/>
    <property type="match status" value="1"/>
</dbReference>
<keyword evidence="3" id="KW-0328">Glycosyltransferase</keyword>
<dbReference type="Gene3D" id="3.40.50.2000">
    <property type="entry name" value="Glycogen Phosphorylase B"/>
    <property type="match status" value="1"/>
</dbReference>
<keyword evidence="2 3" id="KW-0808">Transferase</keyword>
<evidence type="ECO:0000256" key="3">
    <source>
        <dbReference type="RuleBase" id="RU003718"/>
    </source>
</evidence>
<proteinExistence type="inferred from homology"/>
<dbReference type="FunFam" id="3.40.50.2000:FF:000019">
    <property type="entry name" value="Glycosyltransferase"/>
    <property type="match status" value="1"/>
</dbReference>
<comment type="similarity">
    <text evidence="1 3">Belongs to the UDP-glycosyltransferase family.</text>
</comment>
<accession>A0A396H373</accession>
<reference evidence="5" key="1">
    <citation type="journal article" date="2018" name="Nat. Plants">
        <title>Whole-genome landscape of Medicago truncatula symbiotic genes.</title>
        <authorList>
            <person name="Pecrix Y."/>
            <person name="Staton S.E."/>
            <person name="Sallet E."/>
            <person name="Lelandais-Briere C."/>
            <person name="Moreau S."/>
            <person name="Carrere S."/>
            <person name="Blein T."/>
            <person name="Jardinaud M.F."/>
            <person name="Latrasse D."/>
            <person name="Zouine M."/>
            <person name="Zahm M."/>
            <person name="Kreplak J."/>
            <person name="Mayjonade B."/>
            <person name="Satge C."/>
            <person name="Perez M."/>
            <person name="Cauet S."/>
            <person name="Marande W."/>
            <person name="Chantry-Darmon C."/>
            <person name="Lopez-Roques C."/>
            <person name="Bouchez O."/>
            <person name="Berard A."/>
            <person name="Debelle F."/>
            <person name="Munos S."/>
            <person name="Bendahmane A."/>
            <person name="Berges H."/>
            <person name="Niebel A."/>
            <person name="Buitink J."/>
            <person name="Frugier F."/>
            <person name="Benhamed M."/>
            <person name="Crespi M."/>
            <person name="Gouzy J."/>
            <person name="Gamas P."/>
        </authorList>
    </citation>
    <scope>NUCLEOTIDE SEQUENCE [LARGE SCALE GENOMIC DNA]</scope>
    <source>
        <strain evidence="5">cv. Jemalong A17</strain>
    </source>
</reference>
<dbReference type="EMBL" id="PSQE01000007">
    <property type="protein sequence ID" value="RHN47163.1"/>
    <property type="molecule type" value="Genomic_DNA"/>
</dbReference>
<dbReference type="Proteomes" id="UP000265566">
    <property type="component" value="Chromosome 7"/>
</dbReference>
<evidence type="ECO:0000313" key="5">
    <source>
        <dbReference type="Proteomes" id="UP000265566"/>
    </source>
</evidence>
<evidence type="ECO:0000313" key="4">
    <source>
        <dbReference type="EMBL" id="RHN47163.1"/>
    </source>
</evidence>
<dbReference type="InterPro" id="IPR002213">
    <property type="entry name" value="UDP_glucos_trans"/>
</dbReference>
<sequence>MTKLIRDFVIVFLDKANQGLIEYVVDWTMKIWPKFRPIGPSIPSMFLDNRHKDDEDYGVAQFKYNEKCMEWLNDKPKGSVVYVSFGSMVSLDEEQIQELAYGLRDSGSYFLWVVRASEENKLPKDFEKESKKSLVVTWCSQLKVLAHEAIGCFVTHCGWNSTLEALSLGVPTIAIPQWSDQRTNAKFIADVWKMGIRAPIDEKQIVRQDKFKDCILEIMKGEKGKEIKSNATQWKTLAVGAFEEHGSSQKNIIEFVTSLINVGPLTREGSIQ</sequence>
<dbReference type="PANTHER" id="PTHR11926">
    <property type="entry name" value="GLUCOSYL/GLUCURONOSYL TRANSFERASES"/>
    <property type="match status" value="1"/>
</dbReference>
<organism evidence="4 5">
    <name type="scientific">Medicago truncatula</name>
    <name type="common">Barrel medic</name>
    <name type="synonym">Medicago tribuloides</name>
    <dbReference type="NCBI Taxonomy" id="3880"/>
    <lineage>
        <taxon>Eukaryota</taxon>
        <taxon>Viridiplantae</taxon>
        <taxon>Streptophyta</taxon>
        <taxon>Embryophyta</taxon>
        <taxon>Tracheophyta</taxon>
        <taxon>Spermatophyta</taxon>
        <taxon>Magnoliopsida</taxon>
        <taxon>eudicotyledons</taxon>
        <taxon>Gunneridae</taxon>
        <taxon>Pentapetalae</taxon>
        <taxon>rosids</taxon>
        <taxon>fabids</taxon>
        <taxon>Fabales</taxon>
        <taxon>Fabaceae</taxon>
        <taxon>Papilionoideae</taxon>
        <taxon>50 kb inversion clade</taxon>
        <taxon>NPAAA clade</taxon>
        <taxon>Hologalegina</taxon>
        <taxon>IRL clade</taxon>
        <taxon>Trifolieae</taxon>
        <taxon>Medicago</taxon>
    </lineage>
</organism>
<gene>
    <name evidence="4" type="ORF">MtrunA17_Chr7g0249961</name>
</gene>
<name>A0A396H373_MEDTR</name>
<dbReference type="Gramene" id="rna41727">
    <property type="protein sequence ID" value="RHN47163.1"/>
    <property type="gene ID" value="gene41727"/>
</dbReference>
<dbReference type="InterPro" id="IPR035595">
    <property type="entry name" value="UDP_glycos_trans_CS"/>
</dbReference>
<dbReference type="SUPFAM" id="SSF53756">
    <property type="entry name" value="UDP-Glycosyltransferase/glycogen phosphorylase"/>
    <property type="match status" value="1"/>
</dbReference>
<protein>
    <submittedName>
        <fullName evidence="4">Putative UDP-glucuronosyl/UDP-glucosyltransferase</fullName>
    </submittedName>
</protein>
<evidence type="ECO:0000256" key="2">
    <source>
        <dbReference type="ARBA" id="ARBA00022679"/>
    </source>
</evidence>
<dbReference type="AlphaFoldDB" id="A0A396H373"/>
<comment type="caution">
    <text evidence="4">The sequence shown here is derived from an EMBL/GenBank/DDBJ whole genome shotgun (WGS) entry which is preliminary data.</text>
</comment>
<dbReference type="PROSITE" id="PS00375">
    <property type="entry name" value="UDPGT"/>
    <property type="match status" value="1"/>
</dbReference>
<dbReference type="PANTHER" id="PTHR11926:SF1545">
    <property type="entry name" value="GLYCOSYLTRANSFERASE"/>
    <property type="match status" value="1"/>
</dbReference>
<dbReference type="GO" id="GO:0008194">
    <property type="term" value="F:UDP-glycosyltransferase activity"/>
    <property type="evidence" value="ECO:0007669"/>
    <property type="project" value="InterPro"/>
</dbReference>